<dbReference type="PANTHER" id="PTHR10871:SF1">
    <property type="entry name" value="SMALL RIBOSOMAL SUBUNIT PROTEIN US13M"/>
    <property type="match status" value="1"/>
</dbReference>
<dbReference type="Gene3D" id="4.10.910.10">
    <property type="entry name" value="30s ribosomal protein s13, domain 2"/>
    <property type="match status" value="1"/>
</dbReference>
<dbReference type="AlphaFoldDB" id="A0A1F7W7G0"/>
<keyword evidence="7" id="KW-0820">tRNA-binding</keyword>
<gene>
    <name evidence="7" type="primary">rpsM</name>
    <name evidence="9" type="ORF">A2318_04035</name>
</gene>
<sequence length="128" mass="14272">MARIAGVNIPLNKHIRISLTYIYGVGPTTAASILKQADVKGDIKTKDLTEDQVKTIRDLVEKGRRLEGDLRRDVLSSVKRLKEIGAYRGSRHAKHLPVRGQRTKTNSRTIRGNVRKTTGSGRRALTKT</sequence>
<accession>A0A1F7W7G0</accession>
<dbReference type="PROSITE" id="PS50159">
    <property type="entry name" value="RIBOSOMAL_S13_2"/>
    <property type="match status" value="1"/>
</dbReference>
<dbReference type="GO" id="GO:0019843">
    <property type="term" value="F:rRNA binding"/>
    <property type="evidence" value="ECO:0007669"/>
    <property type="project" value="UniProtKB-UniRule"/>
</dbReference>
<dbReference type="Proteomes" id="UP000177331">
    <property type="component" value="Unassembled WGS sequence"/>
</dbReference>
<dbReference type="GO" id="GO:0005829">
    <property type="term" value="C:cytosol"/>
    <property type="evidence" value="ECO:0007669"/>
    <property type="project" value="TreeGrafter"/>
</dbReference>
<protein>
    <recommendedName>
        <fullName evidence="6 7">Small ribosomal subunit protein uS13</fullName>
    </recommendedName>
</protein>
<dbReference type="InterPro" id="IPR010979">
    <property type="entry name" value="Ribosomal_uS13-like_H2TH"/>
</dbReference>
<organism evidence="9 10">
    <name type="scientific">Candidatus Uhrbacteria bacterium RIFOXYB2_FULL_45_11</name>
    <dbReference type="NCBI Taxonomy" id="1802421"/>
    <lineage>
        <taxon>Bacteria</taxon>
        <taxon>Candidatus Uhriibacteriota</taxon>
    </lineage>
</organism>
<dbReference type="FunFam" id="1.10.8.50:FF:000001">
    <property type="entry name" value="30S ribosomal protein S13"/>
    <property type="match status" value="1"/>
</dbReference>
<evidence type="ECO:0000256" key="2">
    <source>
        <dbReference type="ARBA" id="ARBA00022730"/>
    </source>
</evidence>
<dbReference type="InterPro" id="IPR019980">
    <property type="entry name" value="Ribosomal_uS13_bac-type"/>
</dbReference>
<keyword evidence="5 7" id="KW-0687">Ribonucleoprotein</keyword>
<evidence type="ECO:0000256" key="7">
    <source>
        <dbReference type="HAMAP-Rule" id="MF_01315"/>
    </source>
</evidence>
<comment type="function">
    <text evidence="7">Located at the top of the head of the 30S subunit, it contacts several helices of the 16S rRNA. In the 70S ribosome it contacts the 23S rRNA (bridge B1a) and protein L5 of the 50S subunit (bridge B1b), connecting the 2 subunits; these bridges are implicated in subunit movement. Contacts the tRNAs in the A and P-sites.</text>
</comment>
<dbReference type="HAMAP" id="MF_01315">
    <property type="entry name" value="Ribosomal_uS13"/>
    <property type="match status" value="1"/>
</dbReference>
<comment type="caution">
    <text evidence="9">The sequence shown here is derived from an EMBL/GenBank/DDBJ whole genome shotgun (WGS) entry which is preliminary data.</text>
</comment>
<comment type="similarity">
    <text evidence="1 7 8">Belongs to the universal ribosomal protein uS13 family.</text>
</comment>
<dbReference type="EMBL" id="MGFD01000017">
    <property type="protein sequence ID" value="OGL98731.1"/>
    <property type="molecule type" value="Genomic_DNA"/>
</dbReference>
<dbReference type="Pfam" id="PF00416">
    <property type="entry name" value="Ribosomal_S13"/>
    <property type="match status" value="2"/>
</dbReference>
<reference evidence="9 10" key="1">
    <citation type="journal article" date="2016" name="Nat. Commun.">
        <title>Thousands of microbial genomes shed light on interconnected biogeochemical processes in an aquifer system.</title>
        <authorList>
            <person name="Anantharaman K."/>
            <person name="Brown C.T."/>
            <person name="Hug L.A."/>
            <person name="Sharon I."/>
            <person name="Castelle C.J."/>
            <person name="Probst A.J."/>
            <person name="Thomas B.C."/>
            <person name="Singh A."/>
            <person name="Wilkins M.J."/>
            <person name="Karaoz U."/>
            <person name="Brodie E.L."/>
            <person name="Williams K.H."/>
            <person name="Hubbard S.S."/>
            <person name="Banfield J.F."/>
        </authorList>
    </citation>
    <scope>NUCLEOTIDE SEQUENCE [LARGE SCALE GENOMIC DNA]</scope>
</reference>
<dbReference type="InterPro" id="IPR027437">
    <property type="entry name" value="Rbsml_uS13_C"/>
</dbReference>
<dbReference type="PIRSF" id="PIRSF002134">
    <property type="entry name" value="Ribosomal_S13"/>
    <property type="match status" value="1"/>
</dbReference>
<dbReference type="NCBIfam" id="TIGR03631">
    <property type="entry name" value="uS13_bact"/>
    <property type="match status" value="1"/>
</dbReference>
<evidence type="ECO:0000256" key="4">
    <source>
        <dbReference type="ARBA" id="ARBA00022980"/>
    </source>
</evidence>
<dbReference type="SUPFAM" id="SSF46946">
    <property type="entry name" value="S13-like H2TH domain"/>
    <property type="match status" value="1"/>
</dbReference>
<comment type="subunit">
    <text evidence="7">Part of the 30S ribosomal subunit. Forms a loose heterodimer with protein S19. Forms two bridges to the 50S subunit in the 70S ribosome.</text>
</comment>
<keyword evidence="2 7" id="KW-0699">rRNA-binding</keyword>
<evidence type="ECO:0000256" key="1">
    <source>
        <dbReference type="ARBA" id="ARBA00008080"/>
    </source>
</evidence>
<dbReference type="GO" id="GO:0006412">
    <property type="term" value="P:translation"/>
    <property type="evidence" value="ECO:0007669"/>
    <property type="project" value="UniProtKB-UniRule"/>
</dbReference>
<name>A0A1F7W7G0_9BACT</name>
<dbReference type="PANTHER" id="PTHR10871">
    <property type="entry name" value="30S RIBOSOMAL PROTEIN S13/40S RIBOSOMAL PROTEIN S18"/>
    <property type="match status" value="1"/>
</dbReference>
<dbReference type="STRING" id="1802421.A2318_04035"/>
<proteinExistence type="inferred from homology"/>
<dbReference type="GO" id="GO:0003735">
    <property type="term" value="F:structural constituent of ribosome"/>
    <property type="evidence" value="ECO:0007669"/>
    <property type="project" value="InterPro"/>
</dbReference>
<dbReference type="GO" id="GO:0015935">
    <property type="term" value="C:small ribosomal subunit"/>
    <property type="evidence" value="ECO:0007669"/>
    <property type="project" value="TreeGrafter"/>
</dbReference>
<evidence type="ECO:0000313" key="9">
    <source>
        <dbReference type="EMBL" id="OGL98731.1"/>
    </source>
</evidence>
<evidence type="ECO:0000256" key="3">
    <source>
        <dbReference type="ARBA" id="ARBA00022884"/>
    </source>
</evidence>
<keyword evidence="4 7" id="KW-0689">Ribosomal protein</keyword>
<dbReference type="GO" id="GO:0000049">
    <property type="term" value="F:tRNA binding"/>
    <property type="evidence" value="ECO:0007669"/>
    <property type="project" value="UniProtKB-UniRule"/>
</dbReference>
<evidence type="ECO:0000256" key="8">
    <source>
        <dbReference type="RuleBase" id="RU003830"/>
    </source>
</evidence>
<dbReference type="InterPro" id="IPR001892">
    <property type="entry name" value="Ribosomal_uS13"/>
</dbReference>
<evidence type="ECO:0000256" key="6">
    <source>
        <dbReference type="ARBA" id="ARBA00035166"/>
    </source>
</evidence>
<dbReference type="PROSITE" id="PS00646">
    <property type="entry name" value="RIBOSOMAL_S13_1"/>
    <property type="match status" value="1"/>
</dbReference>
<evidence type="ECO:0000313" key="10">
    <source>
        <dbReference type="Proteomes" id="UP000177331"/>
    </source>
</evidence>
<keyword evidence="3 7" id="KW-0694">RNA-binding</keyword>
<dbReference type="Gene3D" id="1.10.8.50">
    <property type="match status" value="1"/>
</dbReference>
<evidence type="ECO:0000256" key="5">
    <source>
        <dbReference type="ARBA" id="ARBA00023274"/>
    </source>
</evidence>
<dbReference type="InterPro" id="IPR018269">
    <property type="entry name" value="Ribosomal_uS13_CS"/>
</dbReference>